<feature type="non-terminal residue" evidence="4">
    <location>
        <position position="1029"/>
    </location>
</feature>
<dbReference type="GO" id="GO:0003676">
    <property type="term" value="F:nucleic acid binding"/>
    <property type="evidence" value="ECO:0007669"/>
    <property type="project" value="InterPro"/>
</dbReference>
<dbReference type="SUPFAM" id="SSF53098">
    <property type="entry name" value="Ribonuclease H-like"/>
    <property type="match status" value="1"/>
</dbReference>
<feature type="region of interest" description="Disordered" evidence="2">
    <location>
        <begin position="192"/>
        <end position="223"/>
    </location>
</feature>
<dbReference type="PROSITE" id="PS50994">
    <property type="entry name" value="INTEGRASE"/>
    <property type="match status" value="1"/>
</dbReference>
<dbReference type="EMBL" id="BKCJ010003183">
    <property type="protein sequence ID" value="GEU53493.1"/>
    <property type="molecule type" value="Genomic_DNA"/>
</dbReference>
<keyword evidence="4" id="KW-0548">Nucleotidyltransferase</keyword>
<dbReference type="InterPro" id="IPR043502">
    <property type="entry name" value="DNA/RNA_pol_sf"/>
</dbReference>
<feature type="domain" description="Integrase catalytic" evidence="3">
    <location>
        <begin position="429"/>
        <end position="623"/>
    </location>
</feature>
<keyword evidence="1" id="KW-0175">Coiled coil</keyword>
<feature type="coiled-coil region" evidence="1">
    <location>
        <begin position="294"/>
        <end position="328"/>
    </location>
</feature>
<proteinExistence type="predicted"/>
<dbReference type="GO" id="GO:0003964">
    <property type="term" value="F:RNA-directed DNA polymerase activity"/>
    <property type="evidence" value="ECO:0007669"/>
    <property type="project" value="UniProtKB-KW"/>
</dbReference>
<sequence length="1029" mass="116443">MANLSKDIQCSGSDTRPPMLDRTDFASWQQCIQLYCRGKENGVNILKSIDEGPFWIGTLRETLTKGTEGVLHLGLEQLRVYSDLTPEEKERYNAKIRATNILLQGLPKYIYSLINHYTDAKDIWDNMKMLLEGLELTKNVLKLNKGLRDSNYDQLYSYLKQYEAYANENKMMLDRFTQHTIDHLVLMSNVSNQQHYPQSPTTPPSTYGRQNRGQGNNARGVGAASYGGAQNRVGYANPCQARQIKCYNYNGIGHLTMFMANLSSANPVYNEVGPSYDSNILSEDGPDFDSVLEIKKLKASIQGKDNAIRKLRTQIPQLEETRSEADRTLDFKALDFQITQLTKKVSVLQEQNNIFKVENAKVKQHYKELYNSIKITHFVTPKVLAPAMYVIDVEPIPPRCRNNSEVHLNYLKHLKKSVVTIHEIVEEARVERPLDSSLASACICTDASGSKPRSNAKKNRISSATSVNRKTVEDHPRTNKANLQQPNRVDSSISYKRTVINSNSGCSKHMTRDCSRLMNFVKKFIRTVRFRNDHFGVIIGYGDYVIGESMISRKSVPRTPQQNGVVERRNRTLVEAARTMLILSKALMFLWAEAVSTACHTQNRSLIHTCHNKTPYELVHDKKPDHTFFRVFGALCYPTNNSEDLGKILVQNSVSPTPYVPPSKKDYEILFQPLFDEYINPPPRAISLVSTAVAAPRAIDPAGLPSSTTIDQDRFDYDMNIDIREGKLLRDNITNENVPSPVSTRSDDQILLFNVWVSIGKDLTALADVPSSFTATTKTISTLPPPPPPLQQSTVHRDILCLEIVCAFVKLEIGGIRLPTMDRMGMPTHDGTEGYTYPMFEWYIIGYSISENLEKKPIEKDPLEELKEKGHVVNNNGIHVNSSKIEAVKNWKALNTLSEIRSSLGLTEQEQAFQTLKDNLCNAPILSLLDGAKYFVVYRDASNQGLGCVLMQRDKVIAYASRQLKIHEKKYTTHDLELVLMVDSITFGHEMVNILVLEEEYDKVFNHLNMLNTPFEGKVFTCAKQVKPY</sequence>
<dbReference type="InterPro" id="IPR036397">
    <property type="entry name" value="RNaseH_sf"/>
</dbReference>
<gene>
    <name evidence="4" type="ORF">Tci_025471</name>
</gene>
<name>A0A6L2KV56_TANCI</name>
<comment type="caution">
    <text evidence="4">The sequence shown here is derived from an EMBL/GenBank/DDBJ whole genome shotgun (WGS) entry which is preliminary data.</text>
</comment>
<dbReference type="Pfam" id="PF17919">
    <property type="entry name" value="RT_RNaseH_2"/>
    <property type="match status" value="1"/>
</dbReference>
<dbReference type="Gene3D" id="3.30.420.10">
    <property type="entry name" value="Ribonuclease H-like superfamily/Ribonuclease H"/>
    <property type="match status" value="1"/>
</dbReference>
<dbReference type="PANTHER" id="PTHR34072">
    <property type="entry name" value="ENZYMATIC POLYPROTEIN-RELATED"/>
    <property type="match status" value="1"/>
</dbReference>
<evidence type="ECO:0000259" key="3">
    <source>
        <dbReference type="PROSITE" id="PS50994"/>
    </source>
</evidence>
<keyword evidence="4" id="KW-0695">RNA-directed DNA polymerase</keyword>
<dbReference type="PANTHER" id="PTHR34072:SF52">
    <property type="entry name" value="RIBONUCLEASE H"/>
    <property type="match status" value="1"/>
</dbReference>
<keyword evidence="4" id="KW-0808">Transferase</keyword>
<evidence type="ECO:0000256" key="2">
    <source>
        <dbReference type="SAM" id="MobiDB-lite"/>
    </source>
</evidence>
<dbReference type="GO" id="GO:0015074">
    <property type="term" value="P:DNA integration"/>
    <property type="evidence" value="ECO:0007669"/>
    <property type="project" value="InterPro"/>
</dbReference>
<organism evidence="4">
    <name type="scientific">Tanacetum cinerariifolium</name>
    <name type="common">Dalmatian daisy</name>
    <name type="synonym">Chrysanthemum cinerariifolium</name>
    <dbReference type="NCBI Taxonomy" id="118510"/>
    <lineage>
        <taxon>Eukaryota</taxon>
        <taxon>Viridiplantae</taxon>
        <taxon>Streptophyta</taxon>
        <taxon>Embryophyta</taxon>
        <taxon>Tracheophyta</taxon>
        <taxon>Spermatophyta</taxon>
        <taxon>Magnoliopsida</taxon>
        <taxon>eudicotyledons</taxon>
        <taxon>Gunneridae</taxon>
        <taxon>Pentapetalae</taxon>
        <taxon>asterids</taxon>
        <taxon>campanulids</taxon>
        <taxon>Asterales</taxon>
        <taxon>Asteraceae</taxon>
        <taxon>Asteroideae</taxon>
        <taxon>Anthemideae</taxon>
        <taxon>Anthemidinae</taxon>
        <taxon>Tanacetum</taxon>
    </lineage>
</organism>
<reference evidence="4" key="1">
    <citation type="journal article" date="2019" name="Sci. Rep.">
        <title>Draft genome of Tanacetum cinerariifolium, the natural source of mosquito coil.</title>
        <authorList>
            <person name="Yamashiro T."/>
            <person name="Shiraishi A."/>
            <person name="Satake H."/>
            <person name="Nakayama K."/>
        </authorList>
    </citation>
    <scope>NUCLEOTIDE SEQUENCE</scope>
</reference>
<dbReference type="AlphaFoldDB" id="A0A6L2KV56"/>
<dbReference type="InterPro" id="IPR012337">
    <property type="entry name" value="RNaseH-like_sf"/>
</dbReference>
<feature type="compositionally biased region" description="Polar residues" evidence="2">
    <location>
        <begin position="479"/>
        <end position="488"/>
    </location>
</feature>
<feature type="compositionally biased region" description="Polar residues" evidence="2">
    <location>
        <begin position="207"/>
        <end position="217"/>
    </location>
</feature>
<evidence type="ECO:0000313" key="4">
    <source>
        <dbReference type="EMBL" id="GEU53493.1"/>
    </source>
</evidence>
<dbReference type="InterPro" id="IPR001584">
    <property type="entry name" value="Integrase_cat-core"/>
</dbReference>
<dbReference type="SUPFAM" id="SSF56672">
    <property type="entry name" value="DNA/RNA polymerases"/>
    <property type="match status" value="1"/>
</dbReference>
<accession>A0A6L2KV56</accession>
<feature type="region of interest" description="Disordered" evidence="2">
    <location>
        <begin position="447"/>
        <end position="488"/>
    </location>
</feature>
<protein>
    <submittedName>
        <fullName evidence="4">Putative reverse transcriptase domain-containing protein</fullName>
    </submittedName>
</protein>
<dbReference type="InterPro" id="IPR041577">
    <property type="entry name" value="RT_RNaseH_2"/>
</dbReference>
<evidence type="ECO:0000256" key="1">
    <source>
        <dbReference type="SAM" id="Coils"/>
    </source>
</evidence>